<dbReference type="PANTHER" id="PTHR30273">
    <property type="entry name" value="PERIPLASMIC SIGNAL SENSOR AND SIGMA FACTOR ACTIVATOR FECR-RELATED"/>
    <property type="match status" value="1"/>
</dbReference>
<protein>
    <submittedName>
        <fullName evidence="3">FecR domain-containing protein</fullName>
    </submittedName>
</protein>
<accession>A0ABT3GG67</accession>
<dbReference type="PANTHER" id="PTHR30273:SF2">
    <property type="entry name" value="PROTEIN FECR"/>
    <property type="match status" value="1"/>
</dbReference>
<organism evidence="3 4">
    <name type="scientific">Luteolibacter arcticus</name>
    <dbReference type="NCBI Taxonomy" id="1581411"/>
    <lineage>
        <taxon>Bacteria</taxon>
        <taxon>Pseudomonadati</taxon>
        <taxon>Verrucomicrobiota</taxon>
        <taxon>Verrucomicrobiia</taxon>
        <taxon>Verrucomicrobiales</taxon>
        <taxon>Verrucomicrobiaceae</taxon>
        <taxon>Luteolibacter</taxon>
    </lineage>
</organism>
<dbReference type="RefSeq" id="WP_264486531.1">
    <property type="nucleotide sequence ID" value="NZ_JAPDDT010000002.1"/>
</dbReference>
<comment type="caution">
    <text evidence="3">The sequence shown here is derived from an EMBL/GenBank/DDBJ whole genome shotgun (WGS) entry which is preliminary data.</text>
</comment>
<dbReference type="Pfam" id="PF04773">
    <property type="entry name" value="FecR"/>
    <property type="match status" value="1"/>
</dbReference>
<reference evidence="3 4" key="1">
    <citation type="submission" date="2022-10" db="EMBL/GenBank/DDBJ databases">
        <title>Luteolibacter arcticus strain CCTCC AB 2014275, whole genome shotgun sequencing project.</title>
        <authorList>
            <person name="Zhao G."/>
            <person name="Shen L."/>
        </authorList>
    </citation>
    <scope>NUCLEOTIDE SEQUENCE [LARGE SCALE GENOMIC DNA]</scope>
    <source>
        <strain evidence="3 4">CCTCC AB 2014275</strain>
    </source>
</reference>
<evidence type="ECO:0000256" key="1">
    <source>
        <dbReference type="SAM" id="Phobius"/>
    </source>
</evidence>
<proteinExistence type="predicted"/>
<feature type="domain" description="FecR protein" evidence="2">
    <location>
        <begin position="139"/>
        <end position="222"/>
    </location>
</feature>
<dbReference type="Proteomes" id="UP001320876">
    <property type="component" value="Unassembled WGS sequence"/>
</dbReference>
<evidence type="ECO:0000259" key="2">
    <source>
        <dbReference type="Pfam" id="PF04773"/>
    </source>
</evidence>
<keyword evidence="1" id="KW-1133">Transmembrane helix</keyword>
<keyword evidence="1" id="KW-0812">Transmembrane</keyword>
<feature type="transmembrane region" description="Helical" evidence="1">
    <location>
        <begin position="81"/>
        <end position="101"/>
    </location>
</feature>
<sequence length="465" mass="50483">MSRPSETLPLIHELVDGSIGKEDFARLQEILLRDPAARRDYYALLCTDQMLVDTYEMPDYLAAHAKVVTVPTVRRRKIGKVLLALAAVLVAGFFTAMVIHANTPRVTMTASADSHFLIDGKGATSNFWKKGEMLDVHNGMVVVRLNPSAEASIDGEASLRLTSNDGDLELRRGRTFFRAAADSPGFEVKVAGATVRHVGTDFGIRALDDGSCDVHVLGGSVEIKRPGTDTLVLSAGESASWRDGGPTRRAAAERLAFRQAPPVERVIFEDDFSEPPDTVLAGKQPDTGKPWNVVEQQGIMTAGGGRLDTSGGFRHLGAVFTDLPPGDGRQVWVASFTTTPPAVMADKKTRRSGIERITLKDANGKRLCSVVALARENHCWRLRDDVAGKESKLTRLSALDTHDLTLRYDPAAGKITLHAGTNAQGETLAELDTEASAMPSTLELWNDYGGDFALSRLTVRHVRYP</sequence>
<dbReference type="InterPro" id="IPR006860">
    <property type="entry name" value="FecR"/>
</dbReference>
<gene>
    <name evidence="3" type="ORF">OKA05_07645</name>
</gene>
<keyword evidence="4" id="KW-1185">Reference proteome</keyword>
<evidence type="ECO:0000313" key="3">
    <source>
        <dbReference type="EMBL" id="MCW1922423.1"/>
    </source>
</evidence>
<name>A0ABT3GG67_9BACT</name>
<dbReference type="Gene3D" id="2.60.120.1440">
    <property type="match status" value="1"/>
</dbReference>
<dbReference type="EMBL" id="JAPDDT010000002">
    <property type="protein sequence ID" value="MCW1922423.1"/>
    <property type="molecule type" value="Genomic_DNA"/>
</dbReference>
<keyword evidence="1" id="KW-0472">Membrane</keyword>
<evidence type="ECO:0000313" key="4">
    <source>
        <dbReference type="Proteomes" id="UP001320876"/>
    </source>
</evidence>
<dbReference type="InterPro" id="IPR012373">
    <property type="entry name" value="Ferrdict_sens_TM"/>
</dbReference>